<dbReference type="PROSITE" id="PS50110">
    <property type="entry name" value="RESPONSE_REGULATORY"/>
    <property type="match status" value="1"/>
</dbReference>
<dbReference type="InterPro" id="IPR039420">
    <property type="entry name" value="WalR-like"/>
</dbReference>
<dbReference type="PROSITE" id="PS00622">
    <property type="entry name" value="HTH_LUXR_1"/>
    <property type="match status" value="1"/>
</dbReference>
<dbReference type="EMBL" id="CAADRM010000005">
    <property type="protein sequence ID" value="VFU11297.1"/>
    <property type="molecule type" value="Genomic_DNA"/>
</dbReference>
<organism evidence="7">
    <name type="scientific">anaerobic digester metagenome</name>
    <dbReference type="NCBI Taxonomy" id="1263854"/>
    <lineage>
        <taxon>unclassified sequences</taxon>
        <taxon>metagenomes</taxon>
        <taxon>ecological metagenomes</taxon>
    </lineage>
</organism>
<evidence type="ECO:0000256" key="4">
    <source>
        <dbReference type="ARBA" id="ARBA00023163"/>
    </source>
</evidence>
<dbReference type="PANTHER" id="PTHR43214">
    <property type="entry name" value="TWO-COMPONENT RESPONSE REGULATOR"/>
    <property type="match status" value="1"/>
</dbReference>
<dbReference type="SUPFAM" id="SSF46894">
    <property type="entry name" value="C-terminal effector domain of the bipartite response regulators"/>
    <property type="match status" value="1"/>
</dbReference>
<evidence type="ECO:0000313" key="7">
    <source>
        <dbReference type="EMBL" id="VFU11297.1"/>
    </source>
</evidence>
<keyword evidence="1" id="KW-0597">Phosphoprotein</keyword>
<keyword evidence="3" id="KW-0238">DNA-binding</keyword>
<dbReference type="InterPro" id="IPR011006">
    <property type="entry name" value="CheY-like_superfamily"/>
</dbReference>
<evidence type="ECO:0000256" key="1">
    <source>
        <dbReference type="ARBA" id="ARBA00022553"/>
    </source>
</evidence>
<proteinExistence type="predicted"/>
<dbReference type="PROSITE" id="PS50043">
    <property type="entry name" value="HTH_LUXR_2"/>
    <property type="match status" value="1"/>
</dbReference>
<dbReference type="InterPro" id="IPR058245">
    <property type="entry name" value="NreC/VraR/RcsB-like_REC"/>
</dbReference>
<dbReference type="SMART" id="SM00448">
    <property type="entry name" value="REC"/>
    <property type="match status" value="1"/>
</dbReference>
<dbReference type="CDD" id="cd06170">
    <property type="entry name" value="LuxR_C_like"/>
    <property type="match status" value="1"/>
</dbReference>
<evidence type="ECO:0000259" key="5">
    <source>
        <dbReference type="PROSITE" id="PS50043"/>
    </source>
</evidence>
<dbReference type="Pfam" id="PF00196">
    <property type="entry name" value="GerE"/>
    <property type="match status" value="1"/>
</dbReference>
<dbReference type="PRINTS" id="PR00038">
    <property type="entry name" value="HTHLUXR"/>
</dbReference>
<dbReference type="GO" id="GO:0003677">
    <property type="term" value="F:DNA binding"/>
    <property type="evidence" value="ECO:0007669"/>
    <property type="project" value="UniProtKB-KW"/>
</dbReference>
<dbReference type="Gene3D" id="3.40.50.2300">
    <property type="match status" value="1"/>
</dbReference>
<dbReference type="AlphaFoldDB" id="A0A485LYN6"/>
<dbReference type="PANTHER" id="PTHR43214:SF41">
    <property type="entry name" value="NITRATE_NITRITE RESPONSE REGULATOR PROTEIN NARP"/>
    <property type="match status" value="1"/>
</dbReference>
<name>A0A485LYN6_9ZZZZ</name>
<dbReference type="CDD" id="cd17535">
    <property type="entry name" value="REC_NarL-like"/>
    <property type="match status" value="1"/>
</dbReference>
<keyword evidence="2" id="KW-0805">Transcription regulation</keyword>
<feature type="domain" description="Response regulatory" evidence="6">
    <location>
        <begin position="3"/>
        <end position="119"/>
    </location>
</feature>
<dbReference type="InterPro" id="IPR016032">
    <property type="entry name" value="Sig_transdc_resp-reg_C-effctor"/>
</dbReference>
<dbReference type="GO" id="GO:0000160">
    <property type="term" value="P:phosphorelay signal transduction system"/>
    <property type="evidence" value="ECO:0007669"/>
    <property type="project" value="InterPro"/>
</dbReference>
<dbReference type="InterPro" id="IPR001789">
    <property type="entry name" value="Sig_transdc_resp-reg_receiver"/>
</dbReference>
<protein>
    <submittedName>
        <fullName evidence="7">Response regulator UvrY</fullName>
    </submittedName>
</protein>
<evidence type="ECO:0000256" key="3">
    <source>
        <dbReference type="ARBA" id="ARBA00023125"/>
    </source>
</evidence>
<dbReference type="SUPFAM" id="SSF52172">
    <property type="entry name" value="CheY-like"/>
    <property type="match status" value="1"/>
</dbReference>
<feature type="domain" description="HTH luxR-type" evidence="5">
    <location>
        <begin position="142"/>
        <end position="207"/>
    </location>
</feature>
<evidence type="ECO:0000256" key="2">
    <source>
        <dbReference type="ARBA" id="ARBA00023015"/>
    </source>
</evidence>
<accession>A0A485LYN6</accession>
<dbReference type="InterPro" id="IPR000792">
    <property type="entry name" value="Tscrpt_reg_LuxR_C"/>
</dbReference>
<dbReference type="SMART" id="SM00421">
    <property type="entry name" value="HTH_LUXR"/>
    <property type="match status" value="1"/>
</dbReference>
<gene>
    <name evidence="7" type="primary">uvrY</name>
    <name evidence="7" type="ORF">SCFA_1020005</name>
</gene>
<sequence length="210" mass="23117">MVKVLIADDHPIVRTGLKQILADDPDIEVVGEAENGGEVIEFLWKNACDMVLLDIGMPGRSGLEVTSEIKQIKPNVGVLILSIYPEEQYAVRALRAGASGYLTKASAPIELIQAIHRVARGGRYVSQTLAEILASEIDRHSEKQPHEKLSDREYQVMLLLASGKTVTEVGQSLNLSVKTISTYRSNILTKMNMKNNAQLTFYAVENGLIK</sequence>
<dbReference type="Pfam" id="PF00072">
    <property type="entry name" value="Response_reg"/>
    <property type="match status" value="1"/>
</dbReference>
<reference evidence="7" key="1">
    <citation type="submission" date="2019-03" db="EMBL/GenBank/DDBJ databases">
        <authorList>
            <person name="Hao L."/>
        </authorList>
    </citation>
    <scope>NUCLEOTIDE SEQUENCE</scope>
</reference>
<dbReference type="GO" id="GO:0006355">
    <property type="term" value="P:regulation of DNA-templated transcription"/>
    <property type="evidence" value="ECO:0007669"/>
    <property type="project" value="InterPro"/>
</dbReference>
<evidence type="ECO:0000259" key="6">
    <source>
        <dbReference type="PROSITE" id="PS50110"/>
    </source>
</evidence>
<keyword evidence="4" id="KW-0804">Transcription</keyword>